<evidence type="ECO:0000256" key="1">
    <source>
        <dbReference type="ARBA" id="ARBA00010394"/>
    </source>
</evidence>
<dbReference type="Gene3D" id="1.25.10.10">
    <property type="entry name" value="Leucine-rich Repeat Variant"/>
    <property type="match status" value="1"/>
</dbReference>
<keyword evidence="2" id="KW-0813">Transport</keyword>
<keyword evidence="4" id="KW-0653">Protein transport</keyword>
<dbReference type="PIRSF" id="PIRSF005673">
    <property type="entry name" value="Importin_alpha"/>
    <property type="match status" value="1"/>
</dbReference>
<feature type="domain" description="IBB" evidence="5">
    <location>
        <begin position="1"/>
        <end position="60"/>
    </location>
</feature>
<dbReference type="EMBL" id="MK500540">
    <property type="protein sequence ID" value="QBK91487.1"/>
    <property type="molecule type" value="Genomic_DNA"/>
</dbReference>
<dbReference type="InterPro" id="IPR002652">
    <property type="entry name" value="Importin-a_IBB"/>
</dbReference>
<keyword evidence="3" id="KW-0677">Repeat</keyword>
<reference evidence="6" key="1">
    <citation type="journal article" date="2019" name="MBio">
        <title>Virus Genomes from Deep Sea Sediments Expand the Ocean Megavirome and Support Independent Origins of Viral Gigantism.</title>
        <authorList>
            <person name="Backstrom D."/>
            <person name="Yutin N."/>
            <person name="Jorgensen S.L."/>
            <person name="Dharamshi J."/>
            <person name="Homa F."/>
            <person name="Zaremba-Niedwiedzka K."/>
            <person name="Spang A."/>
            <person name="Wolf Y.I."/>
            <person name="Koonin E.V."/>
            <person name="Ettema T.J."/>
        </authorList>
    </citation>
    <scope>NUCLEOTIDE SEQUENCE</scope>
</reference>
<evidence type="ECO:0000259" key="5">
    <source>
        <dbReference type="PROSITE" id="PS51214"/>
    </source>
</evidence>
<dbReference type="PANTHER" id="PTHR23316">
    <property type="entry name" value="IMPORTIN ALPHA"/>
    <property type="match status" value="1"/>
</dbReference>
<evidence type="ECO:0000256" key="4">
    <source>
        <dbReference type="ARBA" id="ARBA00022927"/>
    </source>
</evidence>
<dbReference type="InterPro" id="IPR011989">
    <property type="entry name" value="ARM-like"/>
</dbReference>
<dbReference type="InterPro" id="IPR036975">
    <property type="entry name" value="Importin-a_IBB_sf"/>
</dbReference>
<comment type="similarity">
    <text evidence="1">Belongs to the importin alpha family.</text>
</comment>
<evidence type="ECO:0000256" key="2">
    <source>
        <dbReference type="ARBA" id="ARBA00022448"/>
    </source>
</evidence>
<dbReference type="Gene3D" id="1.20.5.690">
    <property type="entry name" value="Importin-alpha, importin-beta-binding domain"/>
    <property type="match status" value="1"/>
</dbReference>
<proteinExistence type="inferred from homology"/>
<dbReference type="GO" id="GO:0015031">
    <property type="term" value="P:protein transport"/>
    <property type="evidence" value="ECO:0007669"/>
    <property type="project" value="UniProtKB-KW"/>
</dbReference>
<sequence length="508" mass="58994">MLQSKSVLEFESIRKQEFKQGIDPYESRRKREDESFAIRKNKRAANLAKKRKSDHNIMEDTDYCDIDQNEVKGIYSSNTKTVLKSLKYCRNILSYTNPPVHKLISIAPKIVEFLSAQYDPFKKHQIESTWILINLTAGTGDETAKIVENTPVIKNLMECLERNKTHIRLSENLIWCLTNIAGDKEIYKNIICEKAFYNFVQILNITVSDKKLNKESLANQVWSLQNIVKKTNHSFSFLSRSLPVLNKVLKSCSSNLDIIADICWSLSYISNTAKNSDLLIFFNMGIIDEYFISLLTKNKTRMAVLRILGNCIAGPDNVSQKVLDLGYISKLKSLDLFSHSKKNIRREITWTISNVVAGTHDQIQHIIDHNIIKDMLPLMKDEWEIRKELLYVYIHIILFGTDEQKRYILNYDCIQYFCYELENRNSVGESIILAILKSFYQLLDYGKKTGTDKIKDMIEEFGGLDVIEQLQNCENVKIYNESVKIIEKFYNGMEEDILYIDTIYTSFN</sequence>
<dbReference type="Pfam" id="PF01749">
    <property type="entry name" value="IBB"/>
    <property type="match status" value="1"/>
</dbReference>
<gene>
    <name evidence="6" type="ORF">LCPAC302_01070</name>
</gene>
<evidence type="ECO:0000256" key="3">
    <source>
        <dbReference type="ARBA" id="ARBA00022737"/>
    </source>
</evidence>
<dbReference type="Pfam" id="PF16186">
    <property type="entry name" value="Arm_3"/>
    <property type="match status" value="1"/>
</dbReference>
<dbReference type="PROSITE" id="PS51214">
    <property type="entry name" value="IBB"/>
    <property type="match status" value="1"/>
</dbReference>
<dbReference type="InterPro" id="IPR016024">
    <property type="entry name" value="ARM-type_fold"/>
</dbReference>
<dbReference type="InterPro" id="IPR024931">
    <property type="entry name" value="Importin_alpha"/>
</dbReference>
<evidence type="ECO:0000313" key="6">
    <source>
        <dbReference type="EMBL" id="QBK91487.1"/>
    </source>
</evidence>
<protein>
    <submittedName>
        <fullName evidence="6">Importin beta binding domain protein</fullName>
    </submittedName>
</protein>
<name>A0A481Z6U2_9VIRU</name>
<dbReference type="InterPro" id="IPR032413">
    <property type="entry name" value="Arm_3"/>
</dbReference>
<dbReference type="SUPFAM" id="SSF48371">
    <property type="entry name" value="ARM repeat"/>
    <property type="match status" value="1"/>
</dbReference>
<accession>A0A481Z6U2</accession>
<organism evidence="6">
    <name type="scientific">Pithovirus LCPAC302</name>
    <dbReference type="NCBI Taxonomy" id="2506593"/>
    <lineage>
        <taxon>Viruses</taxon>
        <taxon>Pithoviruses</taxon>
    </lineage>
</organism>